<evidence type="ECO:0000256" key="1">
    <source>
        <dbReference type="SAM" id="MobiDB-lite"/>
    </source>
</evidence>
<feature type="compositionally biased region" description="Basic and acidic residues" evidence="1">
    <location>
        <begin position="1"/>
        <end position="10"/>
    </location>
</feature>
<accession>Q6IG73</accession>
<feature type="region of interest" description="Disordered" evidence="1">
    <location>
        <begin position="1"/>
        <end position="40"/>
    </location>
</feature>
<name>Q6IG73_DROME</name>
<organism evidence="2">
    <name type="scientific">Drosophila melanogaster</name>
    <name type="common">Fruit fly</name>
    <dbReference type="NCBI Taxonomy" id="7227"/>
    <lineage>
        <taxon>Eukaryota</taxon>
        <taxon>Metazoa</taxon>
        <taxon>Ecdysozoa</taxon>
        <taxon>Arthropoda</taxon>
        <taxon>Hexapoda</taxon>
        <taxon>Insecta</taxon>
        <taxon>Pterygota</taxon>
        <taxon>Neoptera</taxon>
        <taxon>Endopterygota</taxon>
        <taxon>Diptera</taxon>
        <taxon>Brachycera</taxon>
        <taxon>Muscomorpha</taxon>
        <taxon>Ephydroidea</taxon>
        <taxon>Drosophilidae</taxon>
        <taxon>Drosophila</taxon>
        <taxon>Sophophora</taxon>
    </lineage>
</organism>
<dbReference type="EMBL" id="BK003893">
    <property type="protein sequence ID" value="DAA02591.1"/>
    <property type="molecule type" value="Genomic_DNA"/>
</dbReference>
<gene>
    <name evidence="2" type="ORF">HDC07103</name>
</gene>
<sequence length="236" mass="26570">MDLDFGRAEAKAAAGVGFRDRRRTRRRRRRRRKKGGGTRWPLRMACKTSKLTDSQPGSDMQSRQQEQIAAVGGCHSCPIWQAVKNRRGGKTGGNRYGPWCTARKTRKPETGCSVITQSIGLLSEFSNIAAFQCMNRACLDVDEVSIGRLQTVTEDEGRGASFDIYFCVRVFWPLGHFFDYKYQTSSYGVFLSLPGCPHISPGFEASWWRVLSYFPCSPCPLIKRMQATKPKDQGHG</sequence>
<reference evidence="2" key="1">
    <citation type="journal article" date="2003" name="Genome Biol.">
        <title>An integrated gene annotation and transcriptional profiling approach towards the full gene content of the Drosophila genome.</title>
        <authorList>
            <person name="Hild M."/>
            <person name="Beckmann B."/>
            <person name="Haas S.A."/>
            <person name="Koch B."/>
            <person name="Solovyev V."/>
            <person name="Busold C."/>
            <person name="Fellenberg K."/>
            <person name="Boutros M."/>
            <person name="Vingron M."/>
            <person name="Sauer F."/>
            <person name="Hoheisel J.D."/>
            <person name="Paro R."/>
        </authorList>
    </citation>
    <scope>NUCLEOTIDE SEQUENCE</scope>
</reference>
<proteinExistence type="predicted"/>
<dbReference type="AlphaFoldDB" id="Q6IG73"/>
<feature type="compositionally biased region" description="Basic residues" evidence="1">
    <location>
        <begin position="20"/>
        <end position="36"/>
    </location>
</feature>
<evidence type="ECO:0000313" key="2">
    <source>
        <dbReference type="EMBL" id="DAA02591.1"/>
    </source>
</evidence>
<protein>
    <submittedName>
        <fullName evidence="2">HDC07103</fullName>
    </submittedName>
</protein>